<keyword evidence="2" id="KW-1185">Reference proteome</keyword>
<organism evidence="1 2">
    <name type="scientific">Neolentinus lepideus HHB14362 ss-1</name>
    <dbReference type="NCBI Taxonomy" id="1314782"/>
    <lineage>
        <taxon>Eukaryota</taxon>
        <taxon>Fungi</taxon>
        <taxon>Dikarya</taxon>
        <taxon>Basidiomycota</taxon>
        <taxon>Agaricomycotina</taxon>
        <taxon>Agaricomycetes</taxon>
        <taxon>Gloeophyllales</taxon>
        <taxon>Gloeophyllaceae</taxon>
        <taxon>Neolentinus</taxon>
    </lineage>
</organism>
<name>A0A165MVG9_9AGAM</name>
<dbReference type="AlphaFoldDB" id="A0A165MVG9"/>
<evidence type="ECO:0000313" key="1">
    <source>
        <dbReference type="EMBL" id="KZT18833.1"/>
    </source>
</evidence>
<gene>
    <name evidence="1" type="ORF">NEOLEDRAFT_1183952</name>
</gene>
<accession>A0A165MVG9</accession>
<reference evidence="1 2" key="1">
    <citation type="journal article" date="2016" name="Mol. Biol. Evol.">
        <title>Comparative Genomics of Early-Diverging Mushroom-Forming Fungi Provides Insights into the Origins of Lignocellulose Decay Capabilities.</title>
        <authorList>
            <person name="Nagy L.G."/>
            <person name="Riley R."/>
            <person name="Tritt A."/>
            <person name="Adam C."/>
            <person name="Daum C."/>
            <person name="Floudas D."/>
            <person name="Sun H."/>
            <person name="Yadav J.S."/>
            <person name="Pangilinan J."/>
            <person name="Larsson K.H."/>
            <person name="Matsuura K."/>
            <person name="Barry K."/>
            <person name="Labutti K."/>
            <person name="Kuo R."/>
            <person name="Ohm R.A."/>
            <person name="Bhattacharya S.S."/>
            <person name="Shirouzu T."/>
            <person name="Yoshinaga Y."/>
            <person name="Martin F.M."/>
            <person name="Grigoriev I.V."/>
            <person name="Hibbett D.S."/>
        </authorList>
    </citation>
    <scope>NUCLEOTIDE SEQUENCE [LARGE SCALE GENOMIC DNA]</scope>
    <source>
        <strain evidence="1 2">HHB14362 ss-1</strain>
    </source>
</reference>
<sequence length="491" mass="56350">MLQKLRGKMRHRFKRLFMKSKPKAELVPPIQTKNVELPYSRPAVSKRRLSLGNRIPPDILEMIFDAATYIPGALDTVVFLPKYSKENEYSRLKERRTMAWCLVQVCKEWHYAAMPFLYRLVMLDSEDSVRLLAATLAGYGGEDAKVVYGSHTRRMDLYLDSESAGDLFGSLHIPLLCMPELLIFRWRHPIAAVPLSYDDMKTRPDYILNLLRFLPRSSLKVLDCVDGLPRLRNWELRETLKHLPLLETLNMPIWGGGSGGGRLKLSRMCSLDISRMVEITFRIRDEMPSLIQIVDSIGGWGPGKSISFGYERLQRSFGVYFHQLRSFVLKADPAASPQAVRHYVENVSRKLSNLVNFTLILDNWNQLPEHLCIYNAAFFGVGLLDPRSPFHAPESDDDGHYRRFFDRLSGIVVHPAFEAVYFLDDALYHHSAWQKHRSWHSVARLLISFKSEILARDSTTLVPFPPDLPELPSTSIRIKDTMASRPLLPPT</sequence>
<dbReference type="OrthoDB" id="3236378at2759"/>
<evidence type="ECO:0000313" key="2">
    <source>
        <dbReference type="Proteomes" id="UP000076761"/>
    </source>
</evidence>
<proteinExistence type="predicted"/>
<dbReference type="Proteomes" id="UP000076761">
    <property type="component" value="Unassembled WGS sequence"/>
</dbReference>
<dbReference type="EMBL" id="KV425660">
    <property type="protein sequence ID" value="KZT18833.1"/>
    <property type="molecule type" value="Genomic_DNA"/>
</dbReference>
<dbReference type="InParanoid" id="A0A165MVG9"/>
<protein>
    <submittedName>
        <fullName evidence="1">Uncharacterized protein</fullName>
    </submittedName>
</protein>